<feature type="binding site" evidence="7">
    <location>
        <position position="98"/>
    </location>
    <ligand>
        <name>Fe cation</name>
        <dbReference type="ChEBI" id="CHEBI:24875"/>
    </ligand>
</feature>
<dbReference type="GO" id="GO:0006974">
    <property type="term" value="P:DNA damage response"/>
    <property type="evidence" value="ECO:0007669"/>
    <property type="project" value="TreeGrafter"/>
</dbReference>
<dbReference type="KEGG" id="pvac:HC248_02102"/>
<keyword evidence="5 7" id="KW-0560">Oxidoreductase</keyword>
<keyword evidence="4 7" id="KW-0223">Dioxygenase</keyword>
<dbReference type="Pfam" id="PF13640">
    <property type="entry name" value="2OG-FeII_Oxy_3"/>
    <property type="match status" value="1"/>
</dbReference>
<feature type="binding site" evidence="7">
    <location>
        <position position="168"/>
    </location>
    <ligand>
        <name>2-oxoglutarate</name>
        <dbReference type="ChEBI" id="CHEBI:16810"/>
    </ligand>
</feature>
<comment type="cofactor">
    <cofactor evidence="1 7">
        <name>L-ascorbate</name>
        <dbReference type="ChEBI" id="CHEBI:38290"/>
    </cofactor>
</comment>
<evidence type="ECO:0000313" key="9">
    <source>
        <dbReference type="EMBL" id="QJC56791.1"/>
    </source>
</evidence>
<name>A0A6H2HA86_9BURK</name>
<evidence type="ECO:0000256" key="4">
    <source>
        <dbReference type="ARBA" id="ARBA00022964"/>
    </source>
</evidence>
<reference evidence="9 10" key="1">
    <citation type="submission" date="2020-04" db="EMBL/GenBank/DDBJ databases">
        <title>Complete genome of a Psychrophilic, Marine, Gas Vacuolate Bacterium Polaromonas vacuolata KCTC 22033T.</title>
        <authorList>
            <person name="Hwang K."/>
            <person name="Kim K.M."/>
        </authorList>
    </citation>
    <scope>NUCLEOTIDE SEQUENCE [LARGE SCALE GENOMIC DNA]</scope>
    <source>
        <strain evidence="9 10">KCTC 22033</strain>
    </source>
</reference>
<keyword evidence="10" id="KW-1185">Reference proteome</keyword>
<dbReference type="InterPro" id="IPR041097">
    <property type="entry name" value="PKHD_C"/>
</dbReference>
<proteinExistence type="inferred from homology"/>
<dbReference type="EMBL" id="CP051461">
    <property type="protein sequence ID" value="QJC56791.1"/>
    <property type="molecule type" value="Genomic_DNA"/>
</dbReference>
<keyword evidence="3 7" id="KW-0847">Vitamin C</keyword>
<dbReference type="AlphaFoldDB" id="A0A6H2HA86"/>
<dbReference type="InterPro" id="IPR005123">
    <property type="entry name" value="Oxoglu/Fe-dep_dioxygenase_dom"/>
</dbReference>
<dbReference type="Pfam" id="PF18331">
    <property type="entry name" value="PKHD_C"/>
    <property type="match status" value="1"/>
</dbReference>
<evidence type="ECO:0000313" key="10">
    <source>
        <dbReference type="Proteomes" id="UP000502041"/>
    </source>
</evidence>
<dbReference type="GO" id="GO:0016706">
    <property type="term" value="F:2-oxoglutarate-dependent dioxygenase activity"/>
    <property type="evidence" value="ECO:0007669"/>
    <property type="project" value="UniProtKB-UniRule"/>
</dbReference>
<evidence type="ECO:0000256" key="5">
    <source>
        <dbReference type="ARBA" id="ARBA00023002"/>
    </source>
</evidence>
<feature type="binding site" evidence="7">
    <location>
        <position position="158"/>
    </location>
    <ligand>
        <name>Fe cation</name>
        <dbReference type="ChEBI" id="CHEBI:24875"/>
    </ligand>
</feature>
<keyword evidence="2 7" id="KW-0479">Metal-binding</keyword>
<dbReference type="GO" id="GO:0005506">
    <property type="term" value="F:iron ion binding"/>
    <property type="evidence" value="ECO:0007669"/>
    <property type="project" value="UniProtKB-UniRule"/>
</dbReference>
<evidence type="ECO:0000256" key="1">
    <source>
        <dbReference type="ARBA" id="ARBA00001961"/>
    </source>
</evidence>
<keyword evidence="6 7" id="KW-0408">Iron</keyword>
<dbReference type="RefSeq" id="WP_168922398.1">
    <property type="nucleotide sequence ID" value="NZ_CP051461.1"/>
</dbReference>
<evidence type="ECO:0000259" key="8">
    <source>
        <dbReference type="PROSITE" id="PS51471"/>
    </source>
</evidence>
<comment type="cofactor">
    <cofactor evidence="7">
        <name>Fe(2+)</name>
        <dbReference type="ChEBI" id="CHEBI:29033"/>
    </cofactor>
    <text evidence="7">Binds 1 Fe(2+) ion per subunit.</text>
</comment>
<dbReference type="GO" id="GO:0031418">
    <property type="term" value="F:L-ascorbic acid binding"/>
    <property type="evidence" value="ECO:0007669"/>
    <property type="project" value="UniProtKB-KW"/>
</dbReference>
<dbReference type="GO" id="GO:0006879">
    <property type="term" value="P:intracellular iron ion homeostasis"/>
    <property type="evidence" value="ECO:0007669"/>
    <property type="project" value="TreeGrafter"/>
</dbReference>
<evidence type="ECO:0000256" key="2">
    <source>
        <dbReference type="ARBA" id="ARBA00022723"/>
    </source>
</evidence>
<dbReference type="Gene3D" id="4.10.860.20">
    <property type="entry name" value="Rabenosyn, Rab binding domain"/>
    <property type="match status" value="1"/>
</dbReference>
<dbReference type="EC" id="1.14.11.-" evidence="9"/>
<dbReference type="SMART" id="SM00702">
    <property type="entry name" value="P4Hc"/>
    <property type="match status" value="1"/>
</dbReference>
<dbReference type="InterPro" id="IPR006620">
    <property type="entry name" value="Pro_4_hyd_alph"/>
</dbReference>
<evidence type="ECO:0000256" key="6">
    <source>
        <dbReference type="ARBA" id="ARBA00023004"/>
    </source>
</evidence>
<gene>
    <name evidence="9" type="ORF">HC248_02102</name>
</gene>
<dbReference type="InterPro" id="IPR023550">
    <property type="entry name" value="PKHD_hydroxylase"/>
</dbReference>
<dbReference type="PROSITE" id="PS51471">
    <property type="entry name" value="FE2OG_OXY"/>
    <property type="match status" value="1"/>
</dbReference>
<evidence type="ECO:0000256" key="7">
    <source>
        <dbReference type="HAMAP-Rule" id="MF_00657"/>
    </source>
</evidence>
<dbReference type="PANTHER" id="PTHR41536">
    <property type="entry name" value="PKHD-TYPE HYDROXYLASE YBIX"/>
    <property type="match status" value="1"/>
</dbReference>
<feature type="domain" description="Fe2OG dioxygenase" evidence="8">
    <location>
        <begin position="77"/>
        <end position="177"/>
    </location>
</feature>
<accession>A0A6H2HA86</accession>
<feature type="binding site" evidence="7">
    <location>
        <position position="96"/>
    </location>
    <ligand>
        <name>Fe cation</name>
        <dbReference type="ChEBI" id="CHEBI:24875"/>
    </ligand>
</feature>
<dbReference type="Proteomes" id="UP000502041">
    <property type="component" value="Chromosome"/>
</dbReference>
<dbReference type="NCBIfam" id="NF003975">
    <property type="entry name" value="PRK05467.1-4"/>
    <property type="match status" value="1"/>
</dbReference>
<dbReference type="InterPro" id="IPR044862">
    <property type="entry name" value="Pro_4_hyd_alph_FE2OG_OXY"/>
</dbReference>
<dbReference type="NCBIfam" id="NF003974">
    <property type="entry name" value="PRK05467.1-3"/>
    <property type="match status" value="1"/>
</dbReference>
<evidence type="ECO:0000256" key="3">
    <source>
        <dbReference type="ARBA" id="ARBA00022896"/>
    </source>
</evidence>
<dbReference type="Gene3D" id="2.60.120.620">
    <property type="entry name" value="q2cbj1_9rhob like domain"/>
    <property type="match status" value="1"/>
</dbReference>
<protein>
    <submittedName>
        <fullName evidence="9">PKHD-type hydroxylase</fullName>
        <ecNumber evidence="9">1.14.11.-</ecNumber>
    </submittedName>
</protein>
<dbReference type="PANTHER" id="PTHR41536:SF1">
    <property type="entry name" value="PKHD-TYPE HYDROXYLASE YBIX"/>
    <property type="match status" value="1"/>
</dbReference>
<organism evidence="9 10">
    <name type="scientific">Polaromonas vacuolata</name>
    <dbReference type="NCBI Taxonomy" id="37448"/>
    <lineage>
        <taxon>Bacteria</taxon>
        <taxon>Pseudomonadati</taxon>
        <taxon>Pseudomonadota</taxon>
        <taxon>Betaproteobacteria</taxon>
        <taxon>Burkholderiales</taxon>
        <taxon>Comamonadaceae</taxon>
        <taxon>Polaromonas</taxon>
    </lineage>
</organism>
<sequence>MLLTLENLLTSQELDTVRAQLVNAPWASGLSAGPQALAVKHNLQLPDSFSGLALLRQTVMRALNRSALLMSAALPFKVIPPNFNRYTSEHSHYGWHSDSTLRYQPDGSVLRTDISATLFLSDPASYDGGELCIQDTHGKKRIKLTAGSLVIYPSGSIHEVTPVTRGERLGCYLFMQSVVKDTECRRQLYEMDMALMDLRQRFGEKDPALVRLTGLYNNLLRRWSEC</sequence>
<dbReference type="HAMAP" id="MF_00657">
    <property type="entry name" value="Hydroxyl_YbiX"/>
    <property type="match status" value="1"/>
</dbReference>